<evidence type="ECO:0000256" key="9">
    <source>
        <dbReference type="ARBA" id="ARBA00023002"/>
    </source>
</evidence>
<comment type="subcellular location">
    <subcellularLocation>
        <location evidence="2">Membrane</location>
    </subcellularLocation>
</comment>
<evidence type="ECO:0000256" key="7">
    <source>
        <dbReference type="ARBA" id="ARBA00022723"/>
    </source>
</evidence>
<evidence type="ECO:0000256" key="8">
    <source>
        <dbReference type="ARBA" id="ARBA00022989"/>
    </source>
</evidence>
<evidence type="ECO:0000256" key="11">
    <source>
        <dbReference type="ARBA" id="ARBA00023033"/>
    </source>
</evidence>
<keyword evidence="12" id="KW-0472">Membrane</keyword>
<evidence type="ECO:0000256" key="13">
    <source>
        <dbReference type="RuleBase" id="RU000461"/>
    </source>
</evidence>
<dbReference type="InterPro" id="IPR017972">
    <property type="entry name" value="Cyt_P450_CS"/>
</dbReference>
<gene>
    <name evidence="14" type="ORF">AAF712_011406</name>
</gene>
<dbReference type="Proteomes" id="UP001437256">
    <property type="component" value="Unassembled WGS sequence"/>
</dbReference>
<evidence type="ECO:0000256" key="12">
    <source>
        <dbReference type="ARBA" id="ARBA00023136"/>
    </source>
</evidence>
<evidence type="ECO:0008006" key="16">
    <source>
        <dbReference type="Google" id="ProtNLM"/>
    </source>
</evidence>
<dbReference type="EMBL" id="JBBXMP010000124">
    <property type="protein sequence ID" value="KAL0061734.1"/>
    <property type="molecule type" value="Genomic_DNA"/>
</dbReference>
<dbReference type="SUPFAM" id="SSF48264">
    <property type="entry name" value="Cytochrome P450"/>
    <property type="match status" value="1"/>
</dbReference>
<dbReference type="PROSITE" id="PS00086">
    <property type="entry name" value="CYTOCHROME_P450"/>
    <property type="match status" value="1"/>
</dbReference>
<comment type="cofactor">
    <cofactor evidence="1">
        <name>heme</name>
        <dbReference type="ChEBI" id="CHEBI:30413"/>
    </cofactor>
</comment>
<dbReference type="InterPro" id="IPR002401">
    <property type="entry name" value="Cyt_P450_E_grp-I"/>
</dbReference>
<accession>A0ABR2ZLC5</accession>
<keyword evidence="5 13" id="KW-0349">Heme</keyword>
<dbReference type="Pfam" id="PF00067">
    <property type="entry name" value="p450"/>
    <property type="match status" value="1"/>
</dbReference>
<dbReference type="Gene3D" id="1.10.630.10">
    <property type="entry name" value="Cytochrome P450"/>
    <property type="match status" value="1"/>
</dbReference>
<evidence type="ECO:0000256" key="2">
    <source>
        <dbReference type="ARBA" id="ARBA00004370"/>
    </source>
</evidence>
<comment type="similarity">
    <text evidence="4 13">Belongs to the cytochrome P450 family.</text>
</comment>
<keyword evidence="7 13" id="KW-0479">Metal-binding</keyword>
<evidence type="ECO:0000256" key="1">
    <source>
        <dbReference type="ARBA" id="ARBA00001971"/>
    </source>
</evidence>
<organism evidence="14 15">
    <name type="scientific">Marasmius tenuissimus</name>
    <dbReference type="NCBI Taxonomy" id="585030"/>
    <lineage>
        <taxon>Eukaryota</taxon>
        <taxon>Fungi</taxon>
        <taxon>Dikarya</taxon>
        <taxon>Basidiomycota</taxon>
        <taxon>Agaricomycotina</taxon>
        <taxon>Agaricomycetes</taxon>
        <taxon>Agaricomycetidae</taxon>
        <taxon>Agaricales</taxon>
        <taxon>Marasmiineae</taxon>
        <taxon>Marasmiaceae</taxon>
        <taxon>Marasmius</taxon>
    </lineage>
</organism>
<dbReference type="PANTHER" id="PTHR24305:SF166">
    <property type="entry name" value="CYTOCHROME P450 12A4, MITOCHONDRIAL-RELATED"/>
    <property type="match status" value="1"/>
</dbReference>
<dbReference type="PANTHER" id="PTHR24305">
    <property type="entry name" value="CYTOCHROME P450"/>
    <property type="match status" value="1"/>
</dbReference>
<evidence type="ECO:0000256" key="6">
    <source>
        <dbReference type="ARBA" id="ARBA00022692"/>
    </source>
</evidence>
<dbReference type="PRINTS" id="PR00385">
    <property type="entry name" value="P450"/>
</dbReference>
<evidence type="ECO:0000256" key="10">
    <source>
        <dbReference type="ARBA" id="ARBA00023004"/>
    </source>
</evidence>
<keyword evidence="6" id="KW-0812">Transmembrane</keyword>
<sequence>MPLLIQLLSISLALLATAIFALVIRSRKRSLKFIQGPPSPSLLLGHEWDITRVRKVGQLEYDWFEQYGSVFRLAGCFGEDILEVSDPRALQHICHKSAYRYKKPMDIEQLIGKLFGPGLVTVNGDIHQRQRKIMNPSFSAGQIRPFAPVFETCAQKLITKWRLEIESGAPIIDCYKELHGMTLDALGESMFEYNFDAMGKTRAGGLRDILRDVFLDSRNPTELKMLRNAAYRFLPKTIIDLISLRKTKEDKRFANWLNASQKVTGGLVTQKVESGGGKEKDKDILSVIARSLTSEDPSKRLLPVEALSQMATITFAGHETTASTLNWLLCELSYHPEWQERLTQEIRVVRNQHSTDGPLTVKELESMPILNAIIKETLRFRPIVPELVREAVNDDIIPLDSPITDISGSVWKEIPVTKGQRVALNIFKYNRFKSVWGEDADLWNPERFLHSTRPTTLGVFANLMTFSGGIRACIGWRFAVLELQVVTAALIDTFKFAAVKGIEIEQVRIGTNGPMVKGKWEAGPQLPLNVTLRNT</sequence>
<evidence type="ECO:0000256" key="3">
    <source>
        <dbReference type="ARBA" id="ARBA00004721"/>
    </source>
</evidence>
<dbReference type="InterPro" id="IPR036396">
    <property type="entry name" value="Cyt_P450_sf"/>
</dbReference>
<dbReference type="PRINTS" id="PR00463">
    <property type="entry name" value="EP450I"/>
</dbReference>
<keyword evidence="10 13" id="KW-0408">Iron</keyword>
<keyword evidence="11 13" id="KW-0503">Monooxygenase</keyword>
<evidence type="ECO:0000256" key="4">
    <source>
        <dbReference type="ARBA" id="ARBA00010617"/>
    </source>
</evidence>
<reference evidence="14 15" key="1">
    <citation type="submission" date="2024-05" db="EMBL/GenBank/DDBJ databases">
        <title>A draft genome resource for the thread blight pathogen Marasmius tenuissimus strain MS-2.</title>
        <authorList>
            <person name="Yulfo-Soto G.E."/>
            <person name="Baruah I.K."/>
            <person name="Amoako-Attah I."/>
            <person name="Bukari Y."/>
            <person name="Meinhardt L.W."/>
            <person name="Bailey B.A."/>
            <person name="Cohen S.P."/>
        </authorList>
    </citation>
    <scope>NUCLEOTIDE SEQUENCE [LARGE SCALE GENOMIC DNA]</scope>
    <source>
        <strain evidence="14 15">MS-2</strain>
    </source>
</reference>
<evidence type="ECO:0000313" key="14">
    <source>
        <dbReference type="EMBL" id="KAL0061734.1"/>
    </source>
</evidence>
<keyword evidence="9 13" id="KW-0560">Oxidoreductase</keyword>
<comment type="caution">
    <text evidence="14">The sequence shown here is derived from an EMBL/GenBank/DDBJ whole genome shotgun (WGS) entry which is preliminary data.</text>
</comment>
<evidence type="ECO:0000256" key="5">
    <source>
        <dbReference type="ARBA" id="ARBA00022617"/>
    </source>
</evidence>
<protein>
    <recommendedName>
        <fullName evidence="16">Cytochrome P450</fullName>
    </recommendedName>
</protein>
<comment type="pathway">
    <text evidence="3">Secondary metabolite biosynthesis; terpenoid biosynthesis.</text>
</comment>
<name>A0ABR2ZLC5_9AGAR</name>
<evidence type="ECO:0000313" key="15">
    <source>
        <dbReference type="Proteomes" id="UP001437256"/>
    </source>
</evidence>
<dbReference type="InterPro" id="IPR050121">
    <property type="entry name" value="Cytochrome_P450_monoxygenase"/>
</dbReference>
<keyword evidence="15" id="KW-1185">Reference proteome</keyword>
<proteinExistence type="inferred from homology"/>
<keyword evidence="8" id="KW-1133">Transmembrane helix</keyword>
<dbReference type="InterPro" id="IPR001128">
    <property type="entry name" value="Cyt_P450"/>
</dbReference>